<organism evidence="6 7">
    <name type="scientific">Evansella alkalicola</name>
    <dbReference type="NCBI Taxonomy" id="745819"/>
    <lineage>
        <taxon>Bacteria</taxon>
        <taxon>Bacillati</taxon>
        <taxon>Bacillota</taxon>
        <taxon>Bacilli</taxon>
        <taxon>Bacillales</taxon>
        <taxon>Bacillaceae</taxon>
        <taxon>Evansella</taxon>
    </lineage>
</organism>
<dbReference type="Proteomes" id="UP000790580">
    <property type="component" value="Unassembled WGS sequence"/>
</dbReference>
<feature type="domain" description="HTH merR-type" evidence="5">
    <location>
        <begin position="1"/>
        <end position="71"/>
    </location>
</feature>
<dbReference type="RefSeq" id="WP_176371322.1">
    <property type="nucleotide sequence ID" value="NZ_JAHQCR010000075.1"/>
</dbReference>
<dbReference type="SUPFAM" id="SSF46955">
    <property type="entry name" value="Putative DNA-binding domain"/>
    <property type="match status" value="1"/>
</dbReference>
<proteinExistence type="predicted"/>
<dbReference type="InterPro" id="IPR047057">
    <property type="entry name" value="MerR_fam"/>
</dbReference>
<evidence type="ECO:0000256" key="1">
    <source>
        <dbReference type="ARBA" id="ARBA00022491"/>
    </source>
</evidence>
<dbReference type="EMBL" id="JAHQCR010000075">
    <property type="protein sequence ID" value="MBU9723294.1"/>
    <property type="molecule type" value="Genomic_DNA"/>
</dbReference>
<comment type="caution">
    <text evidence="6">The sequence shown here is derived from an EMBL/GenBank/DDBJ whole genome shotgun (WGS) entry which is preliminary data.</text>
</comment>
<gene>
    <name evidence="6" type="ORF">KS407_17900</name>
</gene>
<evidence type="ECO:0000256" key="2">
    <source>
        <dbReference type="ARBA" id="ARBA00023015"/>
    </source>
</evidence>
<keyword evidence="2" id="KW-0805">Transcription regulation</keyword>
<reference evidence="6 7" key="1">
    <citation type="submission" date="2021-06" db="EMBL/GenBank/DDBJ databases">
        <title>Bacillus sp. RD4P76, an endophyte from a halophyte.</title>
        <authorList>
            <person name="Sun J.-Q."/>
        </authorList>
    </citation>
    <scope>NUCLEOTIDE SEQUENCE [LARGE SCALE GENOMIC DNA]</scope>
    <source>
        <strain evidence="6 7">JCM 17098</strain>
    </source>
</reference>
<dbReference type="CDD" id="cd01106">
    <property type="entry name" value="HTH_TipAL-Mta"/>
    <property type="match status" value="1"/>
</dbReference>
<evidence type="ECO:0000256" key="3">
    <source>
        <dbReference type="ARBA" id="ARBA00023125"/>
    </source>
</evidence>
<name>A0ABS6JXH3_9BACI</name>
<keyword evidence="4" id="KW-0804">Transcription</keyword>
<keyword evidence="7" id="KW-1185">Reference proteome</keyword>
<evidence type="ECO:0000256" key="4">
    <source>
        <dbReference type="ARBA" id="ARBA00023163"/>
    </source>
</evidence>
<evidence type="ECO:0000259" key="5">
    <source>
        <dbReference type="PROSITE" id="PS50937"/>
    </source>
</evidence>
<evidence type="ECO:0000313" key="6">
    <source>
        <dbReference type="EMBL" id="MBU9723294.1"/>
    </source>
</evidence>
<dbReference type="PANTHER" id="PTHR30204">
    <property type="entry name" value="REDOX-CYCLING DRUG-SENSING TRANSCRIPTIONAL ACTIVATOR SOXR"/>
    <property type="match status" value="1"/>
</dbReference>
<protein>
    <submittedName>
        <fullName evidence="6">MerR family transcriptional regulator</fullName>
    </submittedName>
</protein>
<keyword evidence="1" id="KW-0678">Repressor</keyword>
<accession>A0ABS6JXH3</accession>
<dbReference type="InterPro" id="IPR000551">
    <property type="entry name" value="MerR-type_HTH_dom"/>
</dbReference>
<keyword evidence="3" id="KW-0238">DNA-binding</keyword>
<dbReference type="Pfam" id="PF13411">
    <property type="entry name" value="MerR_1"/>
    <property type="match status" value="1"/>
</dbReference>
<dbReference type="PANTHER" id="PTHR30204:SF69">
    <property type="entry name" value="MERR-FAMILY TRANSCRIPTIONAL REGULATOR"/>
    <property type="match status" value="1"/>
</dbReference>
<dbReference type="SMART" id="SM00422">
    <property type="entry name" value="HTH_MERR"/>
    <property type="match status" value="1"/>
</dbReference>
<dbReference type="PROSITE" id="PS50937">
    <property type="entry name" value="HTH_MERR_2"/>
    <property type="match status" value="1"/>
</dbReference>
<dbReference type="InterPro" id="IPR009061">
    <property type="entry name" value="DNA-bd_dom_put_sf"/>
</dbReference>
<dbReference type="PRINTS" id="PR00040">
    <property type="entry name" value="HTHMERR"/>
</dbReference>
<sequence length="254" mass="29682">MGETIGVFAKRMNVTVRTLRYYEEIGLLMPVETNEQGHKLYGSKEESVLQRIQAWKFLGVPLEDIKRLLDESANDLSTTLSLQKKLLLEQKQLIEGMIDAVEDAEVILKLSEGKAKEYMEVLYMVLNTYRLEKEQRKFLLHHFSEEWVNQLYQPEGIDRNELIKLNTSYLFQLLEFMKNKVDPTSQQVQNVIEEMLQKVNSLIDPVVVGEIAKQIELFEANEHLFYTVMPEPFKLFTEKAVEYYYANSEDERGG</sequence>
<dbReference type="Gene3D" id="1.10.1660.10">
    <property type="match status" value="1"/>
</dbReference>
<evidence type="ECO:0000313" key="7">
    <source>
        <dbReference type="Proteomes" id="UP000790580"/>
    </source>
</evidence>